<dbReference type="STRING" id="946483.Cenrod_0146"/>
<reference evidence="3 4" key="1">
    <citation type="journal article" date="2013" name="Genome Biol.">
        <title>Genomic analysis reveals key aspects of prokaryotic symbiosis in the phototrophic consortium "Chlorochromatium aggregatum".</title>
        <authorList>
            <person name="Liu Z."/>
            <person name="Muller J."/>
            <person name="Li T."/>
            <person name="Alvey R.M."/>
            <person name="Vogl K."/>
            <person name="Frigaard N.U."/>
            <person name="Rockwell N.C."/>
            <person name="Boyd E.S."/>
            <person name="Tomsho L.P."/>
            <person name="Schuster S.C."/>
            <person name="Henke P."/>
            <person name="Rohde M."/>
            <person name="Overmann J."/>
            <person name="Bryant D.A."/>
        </authorList>
    </citation>
    <scope>NUCLEOTIDE SEQUENCE [LARGE SCALE GENOMIC DNA]</scope>
    <source>
        <strain evidence="3">CR</strain>
    </source>
</reference>
<dbReference type="InterPro" id="IPR052155">
    <property type="entry name" value="Biofilm_reg_signaling"/>
</dbReference>
<dbReference type="Pfam" id="PF00563">
    <property type="entry name" value="EAL"/>
    <property type="match status" value="1"/>
</dbReference>
<dbReference type="Gene3D" id="3.20.20.450">
    <property type="entry name" value="EAL domain"/>
    <property type="match status" value="1"/>
</dbReference>
<dbReference type="InterPro" id="IPR035965">
    <property type="entry name" value="PAS-like_dom_sf"/>
</dbReference>
<evidence type="ECO:0000259" key="1">
    <source>
        <dbReference type="PROSITE" id="PS50883"/>
    </source>
</evidence>
<dbReference type="CDD" id="cd00130">
    <property type="entry name" value="PAS"/>
    <property type="match status" value="1"/>
</dbReference>
<feature type="domain" description="EAL" evidence="1">
    <location>
        <begin position="285"/>
        <end position="541"/>
    </location>
</feature>
<dbReference type="Gene3D" id="3.30.70.270">
    <property type="match status" value="1"/>
</dbReference>
<protein>
    <submittedName>
        <fullName evidence="3">Signal transduction protein</fullName>
    </submittedName>
</protein>
<dbReference type="InterPro" id="IPR001633">
    <property type="entry name" value="EAL_dom"/>
</dbReference>
<dbReference type="SMART" id="SM00267">
    <property type="entry name" value="GGDEF"/>
    <property type="match status" value="1"/>
</dbReference>
<dbReference type="PROSITE" id="PS50883">
    <property type="entry name" value="EAL"/>
    <property type="match status" value="1"/>
</dbReference>
<dbReference type="PROSITE" id="PS50887">
    <property type="entry name" value="GGDEF"/>
    <property type="match status" value="1"/>
</dbReference>
<dbReference type="SUPFAM" id="SSF55073">
    <property type="entry name" value="Nucleotide cyclase"/>
    <property type="match status" value="1"/>
</dbReference>
<dbReference type="AlphaFoldDB" id="U5N7U7"/>
<dbReference type="PATRIC" id="fig|946483.4.peg.145"/>
<dbReference type="OrthoDB" id="9813903at2"/>
<dbReference type="CDD" id="cd01949">
    <property type="entry name" value="GGDEF"/>
    <property type="match status" value="1"/>
</dbReference>
<organism evidence="3 4">
    <name type="scientific">Candidatus Symbiobacter mobilis CR</name>
    <dbReference type="NCBI Taxonomy" id="946483"/>
    <lineage>
        <taxon>Bacteria</taxon>
        <taxon>Pseudomonadati</taxon>
        <taxon>Pseudomonadota</taxon>
        <taxon>Betaproteobacteria</taxon>
        <taxon>Burkholderiales</taxon>
        <taxon>Comamonadaceae</taxon>
    </lineage>
</organism>
<evidence type="ECO:0000313" key="3">
    <source>
        <dbReference type="EMBL" id="AGX86279.1"/>
    </source>
</evidence>
<proteinExistence type="predicted"/>
<dbReference type="InterPro" id="IPR043128">
    <property type="entry name" value="Rev_trsase/Diguanyl_cyclase"/>
</dbReference>
<dbReference type="InterPro" id="IPR000160">
    <property type="entry name" value="GGDEF_dom"/>
</dbReference>
<evidence type="ECO:0000313" key="4">
    <source>
        <dbReference type="Proteomes" id="UP000017184"/>
    </source>
</evidence>
<dbReference type="SMART" id="SM00052">
    <property type="entry name" value="EAL"/>
    <property type="match status" value="1"/>
</dbReference>
<dbReference type="InterPro" id="IPR029787">
    <property type="entry name" value="Nucleotide_cyclase"/>
</dbReference>
<dbReference type="HOGENOM" id="CLU_000445_70_20_4"/>
<accession>U5N7U7</accession>
<dbReference type="Pfam" id="PF00990">
    <property type="entry name" value="GGDEF"/>
    <property type="match status" value="1"/>
</dbReference>
<dbReference type="EMBL" id="CP004885">
    <property type="protein sequence ID" value="AGX86279.1"/>
    <property type="molecule type" value="Genomic_DNA"/>
</dbReference>
<dbReference type="SUPFAM" id="SSF141868">
    <property type="entry name" value="EAL domain-like"/>
    <property type="match status" value="1"/>
</dbReference>
<dbReference type="SUPFAM" id="SSF55785">
    <property type="entry name" value="PYP-like sensor domain (PAS domain)"/>
    <property type="match status" value="1"/>
</dbReference>
<dbReference type="RefSeq" id="WP_022771102.1">
    <property type="nucleotide sequence ID" value="NC_022576.1"/>
</dbReference>
<dbReference type="PANTHER" id="PTHR44757:SF2">
    <property type="entry name" value="BIOFILM ARCHITECTURE MAINTENANCE PROTEIN MBAA"/>
    <property type="match status" value="1"/>
</dbReference>
<dbReference type="CDD" id="cd01948">
    <property type="entry name" value="EAL"/>
    <property type="match status" value="1"/>
</dbReference>
<evidence type="ECO:0000259" key="2">
    <source>
        <dbReference type="PROSITE" id="PS50887"/>
    </source>
</evidence>
<name>U5N7U7_9BURK</name>
<keyword evidence="4" id="KW-1185">Reference proteome</keyword>
<dbReference type="KEGG" id="cbx:Cenrod_0146"/>
<feature type="domain" description="GGDEF" evidence="2">
    <location>
        <begin position="147"/>
        <end position="279"/>
    </location>
</feature>
<sequence length="545" mass="60676">MTSPTLDRVLDAVLRIDADLGVKFVSEQGQRWLGCTDPAQPAPIPRTFLDILHKDDAEVFLAACHGTPDYFTCDVRAVRQGQESWINVRGYQLPGIQQYALCIIDISAWKADESALRHAAEHDALTGLPNRVFLRKTVDQYIQAGCPLFSLAMLDLDGFKTINDSFGHTVGDAVLVETAKRLRKAIRPNDLLARLGGDEFVLFMNGKTADDAKAAMQDILFAIARPYDTSPHSAYMGVSIGVAEYPRHGSDYSMLLKNADNAMYQSKGEGKNRISIFLRPPESVDFSIRAAIHTGIEEGEFFMEFQPQFDVHRRLIGAEALMRWKSRTFGRVAPDQFIRIAEESGLMPFLGRWALRYACHHLREFRKHMPSFVMSVNVSPLQFEEASFDDSVLEVVAETGIDPAFLILEITESTLMHSKEKTQLALERLCKQGIQFSIDDFGTGFSSLAYLTRLPVTSIKIDKSFVRAIEPPSYPGGANRKLIAAMVNLAHSIDLLIVAEGIEDEEQFGFIRGVGCNLFQGYLLGKPMPAPQLQALLQNRPKGVA</sequence>
<dbReference type="PANTHER" id="PTHR44757">
    <property type="entry name" value="DIGUANYLATE CYCLASE DGCP"/>
    <property type="match status" value="1"/>
</dbReference>
<dbReference type="InterPro" id="IPR035919">
    <property type="entry name" value="EAL_sf"/>
</dbReference>
<dbReference type="NCBIfam" id="TIGR00254">
    <property type="entry name" value="GGDEF"/>
    <property type="match status" value="1"/>
</dbReference>
<dbReference type="Proteomes" id="UP000017184">
    <property type="component" value="Chromosome"/>
</dbReference>
<dbReference type="eggNOG" id="COG5001">
    <property type="taxonomic scope" value="Bacteria"/>
</dbReference>
<dbReference type="InterPro" id="IPR000014">
    <property type="entry name" value="PAS"/>
</dbReference>
<gene>
    <name evidence="3" type="ORF">Cenrod_0146</name>
</gene>